<protein>
    <recommendedName>
        <fullName evidence="13">Heme transporter hrg-1</fullName>
    </recommendedName>
</protein>
<evidence type="ECO:0000256" key="4">
    <source>
        <dbReference type="ARBA" id="ARBA00022448"/>
    </source>
</evidence>
<feature type="non-terminal residue" evidence="11">
    <location>
        <position position="142"/>
    </location>
</feature>
<proteinExistence type="inferred from homology"/>
<feature type="transmembrane region" description="Helical" evidence="10">
    <location>
        <begin position="33"/>
        <end position="50"/>
    </location>
</feature>
<name>A0AAV5SVP9_9BILA</name>
<evidence type="ECO:0000313" key="12">
    <source>
        <dbReference type="Proteomes" id="UP001432027"/>
    </source>
</evidence>
<evidence type="ECO:0008006" key="13">
    <source>
        <dbReference type="Google" id="ProtNLM"/>
    </source>
</evidence>
<dbReference type="InterPro" id="IPR026218">
    <property type="entry name" value="HRG"/>
</dbReference>
<gene>
    <name evidence="11" type="ORF">PENTCL1PPCAC_7614</name>
</gene>
<comment type="caution">
    <text evidence="11">The sequence shown here is derived from an EMBL/GenBank/DDBJ whole genome shotgun (WGS) entry which is preliminary data.</text>
</comment>
<evidence type="ECO:0000256" key="1">
    <source>
        <dbReference type="ARBA" id="ARBA00004155"/>
    </source>
</evidence>
<dbReference type="Pfam" id="PF16954">
    <property type="entry name" value="HRG"/>
    <property type="match status" value="1"/>
</dbReference>
<dbReference type="PANTHER" id="PTHR31525">
    <property type="entry name" value="HEME TRANSPORTER HRG1"/>
    <property type="match status" value="1"/>
</dbReference>
<evidence type="ECO:0000313" key="11">
    <source>
        <dbReference type="EMBL" id="GMS85439.1"/>
    </source>
</evidence>
<feature type="transmembrane region" description="Helical" evidence="10">
    <location>
        <begin position="7"/>
        <end position="27"/>
    </location>
</feature>
<keyword evidence="6" id="KW-0967">Endosome</keyword>
<keyword evidence="5 10" id="KW-0812">Transmembrane</keyword>
<evidence type="ECO:0000256" key="10">
    <source>
        <dbReference type="SAM" id="Phobius"/>
    </source>
</evidence>
<keyword evidence="9" id="KW-0458">Lysosome</keyword>
<dbReference type="GO" id="GO:0010008">
    <property type="term" value="C:endosome membrane"/>
    <property type="evidence" value="ECO:0007669"/>
    <property type="project" value="UniProtKB-SubCell"/>
</dbReference>
<evidence type="ECO:0000256" key="5">
    <source>
        <dbReference type="ARBA" id="ARBA00022692"/>
    </source>
</evidence>
<dbReference type="GO" id="GO:0005886">
    <property type="term" value="C:plasma membrane"/>
    <property type="evidence" value="ECO:0007669"/>
    <property type="project" value="TreeGrafter"/>
</dbReference>
<evidence type="ECO:0000256" key="2">
    <source>
        <dbReference type="ARBA" id="ARBA00004337"/>
    </source>
</evidence>
<feature type="transmembrane region" description="Helical" evidence="10">
    <location>
        <begin position="71"/>
        <end position="94"/>
    </location>
</feature>
<keyword evidence="12" id="KW-1185">Reference proteome</keyword>
<dbReference type="EMBL" id="BTSX01000002">
    <property type="protein sequence ID" value="GMS85439.1"/>
    <property type="molecule type" value="Genomic_DNA"/>
</dbReference>
<evidence type="ECO:0000256" key="6">
    <source>
        <dbReference type="ARBA" id="ARBA00022753"/>
    </source>
</evidence>
<dbReference type="PRINTS" id="PR02095">
    <property type="entry name" value="TRNSPORTRHRG"/>
</dbReference>
<reference evidence="11" key="1">
    <citation type="submission" date="2023-10" db="EMBL/GenBank/DDBJ databases">
        <title>Genome assembly of Pristionchus species.</title>
        <authorList>
            <person name="Yoshida K."/>
            <person name="Sommer R.J."/>
        </authorList>
    </citation>
    <scope>NUCLEOTIDE SEQUENCE</scope>
    <source>
        <strain evidence="11">RS0144</strain>
    </source>
</reference>
<evidence type="ECO:0000256" key="3">
    <source>
        <dbReference type="ARBA" id="ARBA00006203"/>
    </source>
</evidence>
<organism evidence="11 12">
    <name type="scientific">Pristionchus entomophagus</name>
    <dbReference type="NCBI Taxonomy" id="358040"/>
    <lineage>
        <taxon>Eukaryota</taxon>
        <taxon>Metazoa</taxon>
        <taxon>Ecdysozoa</taxon>
        <taxon>Nematoda</taxon>
        <taxon>Chromadorea</taxon>
        <taxon>Rhabditida</taxon>
        <taxon>Rhabditina</taxon>
        <taxon>Diplogasteromorpha</taxon>
        <taxon>Diplogasteroidea</taxon>
        <taxon>Neodiplogasteridae</taxon>
        <taxon>Pristionchus</taxon>
    </lineage>
</organism>
<dbReference type="AlphaFoldDB" id="A0AAV5SVP9"/>
<keyword evidence="4" id="KW-0813">Transport</keyword>
<comment type="subcellular location">
    <subcellularLocation>
        <location evidence="2">Endosome membrane</location>
        <topology evidence="2">Multi-pass membrane protein</topology>
    </subcellularLocation>
    <subcellularLocation>
        <location evidence="1">Lysosome membrane</location>
        <topology evidence="1">Multi-pass membrane protein</topology>
    </subcellularLocation>
</comment>
<dbReference type="GO" id="GO:0020037">
    <property type="term" value="F:heme binding"/>
    <property type="evidence" value="ECO:0007669"/>
    <property type="project" value="TreeGrafter"/>
</dbReference>
<feature type="non-terminal residue" evidence="11">
    <location>
        <position position="1"/>
    </location>
</feature>
<dbReference type="Proteomes" id="UP001432027">
    <property type="component" value="Unassembled WGS sequence"/>
</dbReference>
<evidence type="ECO:0000256" key="8">
    <source>
        <dbReference type="ARBA" id="ARBA00023136"/>
    </source>
</evidence>
<sequence length="142" mass="16055">CTFKVRLIYAIVGICFGIMAGTCYGIMFQNVSATSMAFVSSIFAATSFYIHLAYKKKWMNNWTDSKWKSLFYINLILFIIATAGMAACCILAGINHQGFTYDDLMGENLWMTAVWCFITAKWTGMSAYYARWYLAKVKAASL</sequence>
<dbReference type="GO" id="GO:0005765">
    <property type="term" value="C:lysosomal membrane"/>
    <property type="evidence" value="ECO:0007669"/>
    <property type="project" value="UniProtKB-SubCell"/>
</dbReference>
<dbReference type="GO" id="GO:0015232">
    <property type="term" value="F:heme transmembrane transporter activity"/>
    <property type="evidence" value="ECO:0007669"/>
    <property type="project" value="InterPro"/>
</dbReference>
<keyword evidence="7 10" id="KW-1133">Transmembrane helix</keyword>
<keyword evidence="8 10" id="KW-0472">Membrane</keyword>
<evidence type="ECO:0000256" key="7">
    <source>
        <dbReference type="ARBA" id="ARBA00022989"/>
    </source>
</evidence>
<feature type="transmembrane region" description="Helical" evidence="10">
    <location>
        <begin position="109"/>
        <end position="130"/>
    </location>
</feature>
<accession>A0AAV5SVP9</accession>
<evidence type="ECO:0000256" key="9">
    <source>
        <dbReference type="ARBA" id="ARBA00023228"/>
    </source>
</evidence>
<comment type="similarity">
    <text evidence="3">Belongs to the HRG family.</text>
</comment>
<dbReference type="PANTHER" id="PTHR31525:SF1">
    <property type="entry name" value="HEME TRANSPORTER HRG1"/>
    <property type="match status" value="1"/>
</dbReference>